<dbReference type="AlphaFoldDB" id="A0A6J4HWF5"/>
<reference evidence="1" key="1">
    <citation type="submission" date="2020-02" db="EMBL/GenBank/DDBJ databases">
        <authorList>
            <person name="Meier V. D."/>
        </authorList>
    </citation>
    <scope>NUCLEOTIDE SEQUENCE</scope>
    <source>
        <strain evidence="1">AVDCRST_MAG04</strain>
    </source>
</reference>
<protein>
    <submittedName>
        <fullName evidence="1">Uncharacterized protein</fullName>
    </submittedName>
</protein>
<proteinExistence type="predicted"/>
<feature type="non-terminal residue" evidence="1">
    <location>
        <position position="1"/>
    </location>
</feature>
<accession>A0A6J4HWF5</accession>
<sequence>PILRLARCHVASYEARRAREQHPAAQ</sequence>
<dbReference type="EMBL" id="CADCTL010000092">
    <property type="protein sequence ID" value="CAA9234789.1"/>
    <property type="molecule type" value="Genomic_DNA"/>
</dbReference>
<gene>
    <name evidence="1" type="ORF">AVDCRST_MAG04-1314</name>
</gene>
<organism evidence="1">
    <name type="scientific">uncultured Acetobacteraceae bacterium</name>
    <dbReference type="NCBI Taxonomy" id="169975"/>
    <lineage>
        <taxon>Bacteria</taxon>
        <taxon>Pseudomonadati</taxon>
        <taxon>Pseudomonadota</taxon>
        <taxon>Alphaproteobacteria</taxon>
        <taxon>Acetobacterales</taxon>
        <taxon>Acetobacteraceae</taxon>
        <taxon>environmental samples</taxon>
    </lineage>
</organism>
<name>A0A6J4HWF5_9PROT</name>
<evidence type="ECO:0000313" key="1">
    <source>
        <dbReference type="EMBL" id="CAA9234789.1"/>
    </source>
</evidence>